<dbReference type="AlphaFoldDB" id="A0A915P2I7"/>
<feature type="region of interest" description="Disordered" evidence="1">
    <location>
        <begin position="179"/>
        <end position="198"/>
    </location>
</feature>
<evidence type="ECO:0000313" key="2">
    <source>
        <dbReference type="Proteomes" id="UP000887560"/>
    </source>
</evidence>
<organism evidence="2 3">
    <name type="scientific">Meloidogyne floridensis</name>
    <dbReference type="NCBI Taxonomy" id="298350"/>
    <lineage>
        <taxon>Eukaryota</taxon>
        <taxon>Metazoa</taxon>
        <taxon>Ecdysozoa</taxon>
        <taxon>Nematoda</taxon>
        <taxon>Chromadorea</taxon>
        <taxon>Rhabditida</taxon>
        <taxon>Tylenchina</taxon>
        <taxon>Tylenchomorpha</taxon>
        <taxon>Tylenchoidea</taxon>
        <taxon>Meloidogynidae</taxon>
        <taxon>Meloidogyninae</taxon>
        <taxon>Meloidogyne</taxon>
    </lineage>
</organism>
<evidence type="ECO:0000256" key="1">
    <source>
        <dbReference type="SAM" id="MobiDB-lite"/>
    </source>
</evidence>
<protein>
    <submittedName>
        <fullName evidence="3">Uncharacterized protein</fullName>
    </submittedName>
</protein>
<dbReference type="Proteomes" id="UP000887560">
    <property type="component" value="Unplaced"/>
</dbReference>
<sequence length="272" mass="30342">MSEEIQKAIQVLENEYKTRKEAFDKWRGFLSLFVNYGKEHAALSDHKEFGIYVDQFRNWERTVLENMNNLKTALNKSKSIAKPSELPTVDLDTQLENVLKEVSLPQFVLAFMTMAQKDPSFLKKAFEVVIEESRSTGFSNPILPQNAVISSRSTPSFGGYHQPSPLASASASVHSSVSNNSSGIYLPPTPQQQQQPPQLVVLSSARYGVSGTPPTSSLATSGYSSNTQMSNYGFLPEGWRVDPAIRKQPKTSSPIREYRSPINLPFKDFSQN</sequence>
<accession>A0A915P2I7</accession>
<name>A0A915P2I7_9BILA</name>
<dbReference type="WBParaSite" id="scf7180000423446.g11008">
    <property type="protein sequence ID" value="scf7180000423446.g11008"/>
    <property type="gene ID" value="scf7180000423446.g11008"/>
</dbReference>
<proteinExistence type="predicted"/>
<reference evidence="3" key="1">
    <citation type="submission" date="2022-11" db="UniProtKB">
        <authorList>
            <consortium name="WormBaseParasite"/>
        </authorList>
    </citation>
    <scope>IDENTIFICATION</scope>
</reference>
<evidence type="ECO:0000313" key="3">
    <source>
        <dbReference type="WBParaSite" id="scf7180000423446.g11008"/>
    </source>
</evidence>
<keyword evidence="2" id="KW-1185">Reference proteome</keyword>